<evidence type="ECO:0000313" key="2">
    <source>
        <dbReference type="EMBL" id="CAA2934269.1"/>
    </source>
</evidence>
<reference evidence="2 3" key="1">
    <citation type="submission" date="2019-12" db="EMBL/GenBank/DDBJ databases">
        <authorList>
            <person name="Alioto T."/>
            <person name="Alioto T."/>
            <person name="Gomez Garrido J."/>
        </authorList>
    </citation>
    <scope>NUCLEOTIDE SEQUENCE [LARGE SCALE GENOMIC DNA]</scope>
</reference>
<evidence type="ECO:0000313" key="3">
    <source>
        <dbReference type="Proteomes" id="UP000594638"/>
    </source>
</evidence>
<dbReference type="Gramene" id="OE9A081532T1">
    <property type="protein sequence ID" value="OE9A081532C1"/>
    <property type="gene ID" value="OE9A081532"/>
</dbReference>
<dbReference type="AlphaFoldDB" id="A0A8S0P8W1"/>
<name>A0A8S0P8W1_OLEEU</name>
<keyword evidence="1" id="KW-1133">Transmembrane helix</keyword>
<accession>A0A8S0P8W1</accession>
<keyword evidence="1" id="KW-0812">Transmembrane</keyword>
<dbReference type="EMBL" id="CACTIH010000012">
    <property type="protein sequence ID" value="CAA2934269.1"/>
    <property type="molecule type" value="Genomic_DNA"/>
</dbReference>
<sequence>MFFCEMAAIFSSNRRNFGQKFVIFPAITWLDGSSFFIFSLMIVEIMSCSDLVELNSILQLSSFCSVQELNNKLILVIDKLKLSKVTTSGLLKKKINRIQGKSLYLQIATKYAELKFNSLQKQPRIVITCKCCVSNSII</sequence>
<feature type="transmembrane region" description="Helical" evidence="1">
    <location>
        <begin position="21"/>
        <end position="43"/>
    </location>
</feature>
<keyword evidence="3" id="KW-1185">Reference proteome</keyword>
<dbReference type="Proteomes" id="UP000594638">
    <property type="component" value="Unassembled WGS sequence"/>
</dbReference>
<organism evidence="2 3">
    <name type="scientific">Olea europaea subsp. europaea</name>
    <dbReference type="NCBI Taxonomy" id="158383"/>
    <lineage>
        <taxon>Eukaryota</taxon>
        <taxon>Viridiplantae</taxon>
        <taxon>Streptophyta</taxon>
        <taxon>Embryophyta</taxon>
        <taxon>Tracheophyta</taxon>
        <taxon>Spermatophyta</taxon>
        <taxon>Magnoliopsida</taxon>
        <taxon>eudicotyledons</taxon>
        <taxon>Gunneridae</taxon>
        <taxon>Pentapetalae</taxon>
        <taxon>asterids</taxon>
        <taxon>lamiids</taxon>
        <taxon>Lamiales</taxon>
        <taxon>Oleaceae</taxon>
        <taxon>Oleeae</taxon>
        <taxon>Olea</taxon>
    </lineage>
</organism>
<keyword evidence="1" id="KW-0472">Membrane</keyword>
<proteinExistence type="predicted"/>
<comment type="caution">
    <text evidence="2">The sequence shown here is derived from an EMBL/GenBank/DDBJ whole genome shotgun (WGS) entry which is preliminary data.</text>
</comment>
<evidence type="ECO:0000256" key="1">
    <source>
        <dbReference type="SAM" id="Phobius"/>
    </source>
</evidence>
<protein>
    <submittedName>
        <fullName evidence="2">Uncharacterized protein</fullName>
    </submittedName>
</protein>
<gene>
    <name evidence="2" type="ORF">OLEA9_A081532</name>
</gene>